<dbReference type="AlphaFoldDB" id="A0A6P8BLH0"/>
<dbReference type="PANTHER" id="PTHR23024">
    <property type="entry name" value="ARYLACETAMIDE DEACETYLASE"/>
    <property type="match status" value="1"/>
</dbReference>
<dbReference type="Proteomes" id="UP000515153">
    <property type="component" value="Unplaced"/>
</dbReference>
<dbReference type="RefSeq" id="XP_030987961.1">
    <property type="nucleotide sequence ID" value="XM_031122231.1"/>
</dbReference>
<dbReference type="InterPro" id="IPR050466">
    <property type="entry name" value="Carboxylest/Gibb_receptor"/>
</dbReference>
<evidence type="ECO:0000313" key="4">
    <source>
        <dbReference type="RefSeq" id="XP_030987961.1"/>
    </source>
</evidence>
<reference evidence="4" key="1">
    <citation type="journal article" date="2019" name="Mol. Biol. Evol.">
        <title>Blast fungal genomes show frequent chromosomal changes, gene gains and losses, and effector gene turnover.</title>
        <authorList>
            <person name="Gomez Luciano L.B."/>
            <person name="Jason Tsai I."/>
            <person name="Chuma I."/>
            <person name="Tosa Y."/>
            <person name="Chen Y.H."/>
            <person name="Li J.Y."/>
            <person name="Li M.Y."/>
            <person name="Jade Lu M.Y."/>
            <person name="Nakayashiki H."/>
            <person name="Li W.H."/>
        </authorList>
    </citation>
    <scope>NUCLEOTIDE SEQUENCE</scope>
    <source>
        <strain evidence="4">NI907</strain>
    </source>
</reference>
<name>A0A6P8BLH0_PYRGI</name>
<dbReference type="PANTHER" id="PTHR23024:SF24">
    <property type="entry name" value="ALPHA_BETA HYDROLASE FOLD-3 DOMAIN-CONTAINING PROTEIN"/>
    <property type="match status" value="1"/>
</dbReference>
<evidence type="ECO:0000259" key="2">
    <source>
        <dbReference type="Pfam" id="PF07859"/>
    </source>
</evidence>
<evidence type="ECO:0000313" key="3">
    <source>
        <dbReference type="Proteomes" id="UP000515153"/>
    </source>
</evidence>
<proteinExistence type="predicted"/>
<protein>
    <recommendedName>
        <fullName evidence="2">Alpha/beta hydrolase fold-3 domain-containing protein</fullName>
    </recommendedName>
</protein>
<reference evidence="4" key="2">
    <citation type="submission" date="2019-10" db="EMBL/GenBank/DDBJ databases">
        <authorList>
            <consortium name="NCBI Genome Project"/>
        </authorList>
    </citation>
    <scope>NUCLEOTIDE SEQUENCE</scope>
    <source>
        <strain evidence="4">NI907</strain>
    </source>
</reference>
<keyword evidence="3" id="KW-1185">Reference proteome</keyword>
<sequence>MVYRMMVIYGVRNLFMGSAIFSASLNGHTSTLGWLLASVGAVTFTDGFVCGKGEWNHWGFVPIATGTGALLLGFTIEFGEVPQLVGTLDETLLDWNIFFNKLTRTYQFPPTDETVTVEEVFLEMFWLRIYTPKAKITVRTTPLPVAVYFHGGVFAMGCVDLEECLLPPSQQISSDPHRECVEYRLAPCCKFPAALEDTIAAADWPLSNPPPLGPPGTKASSSQAPHPAATWPWVRHCISPSTAAGTTKSAMHDWPDAYGLPSPRDPRLSRLVHPNLGALKGKCSV</sequence>
<dbReference type="InterPro" id="IPR025363">
    <property type="entry name" value="DUF4267"/>
</dbReference>
<gene>
    <name evidence="4" type="ORF">PgNI_02164</name>
</gene>
<dbReference type="Pfam" id="PF14087">
    <property type="entry name" value="DUF4267"/>
    <property type="match status" value="1"/>
</dbReference>
<feature type="region of interest" description="Disordered" evidence="1">
    <location>
        <begin position="206"/>
        <end position="225"/>
    </location>
</feature>
<dbReference type="GeneID" id="41957143"/>
<dbReference type="Gene3D" id="3.40.50.1820">
    <property type="entry name" value="alpha/beta hydrolase"/>
    <property type="match status" value="1"/>
</dbReference>
<dbReference type="InterPro" id="IPR013094">
    <property type="entry name" value="AB_hydrolase_3"/>
</dbReference>
<dbReference type="InterPro" id="IPR029058">
    <property type="entry name" value="AB_hydrolase_fold"/>
</dbReference>
<dbReference type="SUPFAM" id="SSF53474">
    <property type="entry name" value="alpha/beta-Hydrolases"/>
    <property type="match status" value="1"/>
</dbReference>
<dbReference type="Pfam" id="PF07859">
    <property type="entry name" value="Abhydrolase_3"/>
    <property type="match status" value="1"/>
</dbReference>
<dbReference type="KEGG" id="pgri:PgNI_02164"/>
<feature type="domain" description="Alpha/beta hydrolase fold-3" evidence="2">
    <location>
        <begin position="147"/>
        <end position="208"/>
    </location>
</feature>
<dbReference type="GO" id="GO:0016787">
    <property type="term" value="F:hydrolase activity"/>
    <property type="evidence" value="ECO:0007669"/>
    <property type="project" value="InterPro"/>
</dbReference>
<reference evidence="4" key="3">
    <citation type="submission" date="2025-08" db="UniProtKB">
        <authorList>
            <consortium name="RefSeq"/>
        </authorList>
    </citation>
    <scope>IDENTIFICATION</scope>
    <source>
        <strain evidence="4">NI907</strain>
    </source>
</reference>
<organism evidence="3 4">
    <name type="scientific">Pyricularia grisea</name>
    <name type="common">Crabgrass-specific blast fungus</name>
    <name type="synonym">Magnaporthe grisea</name>
    <dbReference type="NCBI Taxonomy" id="148305"/>
    <lineage>
        <taxon>Eukaryota</taxon>
        <taxon>Fungi</taxon>
        <taxon>Dikarya</taxon>
        <taxon>Ascomycota</taxon>
        <taxon>Pezizomycotina</taxon>
        <taxon>Sordariomycetes</taxon>
        <taxon>Sordariomycetidae</taxon>
        <taxon>Magnaporthales</taxon>
        <taxon>Pyriculariaceae</taxon>
        <taxon>Pyricularia</taxon>
    </lineage>
</organism>
<accession>A0A6P8BLH0</accession>
<evidence type="ECO:0000256" key="1">
    <source>
        <dbReference type="SAM" id="MobiDB-lite"/>
    </source>
</evidence>